<dbReference type="InterPro" id="IPR029000">
    <property type="entry name" value="Cyclophilin-like_dom_sf"/>
</dbReference>
<dbReference type="EMBL" id="BAABWH010000004">
    <property type="protein sequence ID" value="GAA6145734.1"/>
    <property type="molecule type" value="Genomic_DNA"/>
</dbReference>
<evidence type="ECO:0000256" key="2">
    <source>
        <dbReference type="ARBA" id="ARBA00023110"/>
    </source>
</evidence>
<comment type="similarity">
    <text evidence="1 4">Belongs to the cyclophilin-type PPIase family.</text>
</comment>
<dbReference type="Proteomes" id="UP001481413">
    <property type="component" value="Unassembled WGS sequence"/>
</dbReference>
<feature type="domain" description="PPIase cyclophilin-type" evidence="5">
    <location>
        <begin position="32"/>
        <end position="178"/>
    </location>
</feature>
<dbReference type="Pfam" id="PF00160">
    <property type="entry name" value="Pro_isomerase"/>
    <property type="match status" value="1"/>
</dbReference>
<dbReference type="PROSITE" id="PS00170">
    <property type="entry name" value="CSA_PPIASE_1"/>
    <property type="match status" value="1"/>
</dbReference>
<evidence type="ECO:0000313" key="7">
    <source>
        <dbReference type="Proteomes" id="UP001481413"/>
    </source>
</evidence>
<keyword evidence="2 4" id="KW-0697">Rotamase</keyword>
<dbReference type="RefSeq" id="WP_353294795.1">
    <property type="nucleotide sequence ID" value="NZ_BAABWH010000004.1"/>
</dbReference>
<keyword evidence="4" id="KW-0732">Signal</keyword>
<dbReference type="SUPFAM" id="SSF50891">
    <property type="entry name" value="Cyclophilin-like"/>
    <property type="match status" value="1"/>
</dbReference>
<evidence type="ECO:0000259" key="5">
    <source>
        <dbReference type="PROSITE" id="PS50072"/>
    </source>
</evidence>
<dbReference type="GO" id="GO:0016853">
    <property type="term" value="F:isomerase activity"/>
    <property type="evidence" value="ECO:0007669"/>
    <property type="project" value="UniProtKB-KW"/>
</dbReference>
<name>A0ABQ0A003_9GAMM</name>
<evidence type="ECO:0000313" key="6">
    <source>
        <dbReference type="EMBL" id="GAA6145734.1"/>
    </source>
</evidence>
<feature type="signal peptide" evidence="4">
    <location>
        <begin position="1"/>
        <end position="19"/>
    </location>
</feature>
<dbReference type="PRINTS" id="PR00153">
    <property type="entry name" value="CSAPPISMRASE"/>
</dbReference>
<evidence type="ECO:0000256" key="3">
    <source>
        <dbReference type="ARBA" id="ARBA00023235"/>
    </source>
</evidence>
<dbReference type="PANTHER" id="PTHR43246">
    <property type="entry name" value="PEPTIDYL-PROLYL CIS-TRANS ISOMERASE CYP38, CHLOROPLASTIC"/>
    <property type="match status" value="1"/>
</dbReference>
<dbReference type="InterPro" id="IPR044665">
    <property type="entry name" value="E_coli_cyclophilin_A-like"/>
</dbReference>
<dbReference type="InterPro" id="IPR020892">
    <property type="entry name" value="Cyclophilin-type_PPIase_CS"/>
</dbReference>
<reference evidence="6 7" key="1">
    <citation type="submission" date="2024-04" db="EMBL/GenBank/DDBJ databases">
        <title>Draft genome sequence of Thalassolituus maritimus NBRC 116585.</title>
        <authorList>
            <person name="Miyakawa T."/>
            <person name="Kusuya Y."/>
            <person name="Miura T."/>
        </authorList>
    </citation>
    <scope>NUCLEOTIDE SEQUENCE [LARGE SCALE GENOMIC DNA]</scope>
    <source>
        <strain evidence="6 7">5NW40-0001</strain>
    </source>
</reference>
<keyword evidence="3 4" id="KW-0413">Isomerase</keyword>
<dbReference type="PROSITE" id="PS50072">
    <property type="entry name" value="CSA_PPIASE_2"/>
    <property type="match status" value="1"/>
</dbReference>
<organism evidence="6 7">
    <name type="scientific">Thalassolituus maritimus</name>
    <dbReference type="NCBI Taxonomy" id="484498"/>
    <lineage>
        <taxon>Bacteria</taxon>
        <taxon>Pseudomonadati</taxon>
        <taxon>Pseudomonadota</taxon>
        <taxon>Gammaproteobacteria</taxon>
        <taxon>Oceanospirillales</taxon>
        <taxon>Oceanospirillaceae</taxon>
        <taxon>Thalassolituus</taxon>
    </lineage>
</organism>
<comment type="catalytic activity">
    <reaction evidence="4">
        <text>[protein]-peptidylproline (omega=180) = [protein]-peptidylproline (omega=0)</text>
        <dbReference type="Rhea" id="RHEA:16237"/>
        <dbReference type="Rhea" id="RHEA-COMP:10747"/>
        <dbReference type="Rhea" id="RHEA-COMP:10748"/>
        <dbReference type="ChEBI" id="CHEBI:83833"/>
        <dbReference type="ChEBI" id="CHEBI:83834"/>
        <dbReference type="EC" id="5.2.1.8"/>
    </reaction>
</comment>
<sequence length="193" mass="21414">MRKLCLFLFLSLPFFGSQADELVYVGLNTSEGYIELELNKTKAPISVENFVTYVEEKHYDGTIFHRVIKNFMVQGGGFDADMNRKATRAAIKNEAKNGLKNARGTVAMARTAAVDSATSQFFINVKNNTFLDHGVRDFGYAVFGEVVTGMDVVDRIAETQVGRRDQPIKDIVIHNAVVVEKAAQEENASLISE</sequence>
<gene>
    <name evidence="6" type="primary">ppiA</name>
    <name evidence="6" type="ORF">NBRC116585_18520</name>
</gene>
<feature type="chain" id="PRO_5045004803" description="Peptidyl-prolyl cis-trans isomerase" evidence="4">
    <location>
        <begin position="20"/>
        <end position="193"/>
    </location>
</feature>
<dbReference type="EC" id="5.2.1.8" evidence="4"/>
<evidence type="ECO:0000256" key="1">
    <source>
        <dbReference type="ARBA" id="ARBA00007365"/>
    </source>
</evidence>
<dbReference type="Gene3D" id="2.40.100.10">
    <property type="entry name" value="Cyclophilin-like"/>
    <property type="match status" value="1"/>
</dbReference>
<proteinExistence type="inferred from homology"/>
<dbReference type="InterPro" id="IPR002130">
    <property type="entry name" value="Cyclophilin-type_PPIase_dom"/>
</dbReference>
<protein>
    <recommendedName>
        <fullName evidence="4">Peptidyl-prolyl cis-trans isomerase</fullName>
        <shortName evidence="4">PPIase</shortName>
        <ecNumber evidence="4">5.2.1.8</ecNumber>
    </recommendedName>
</protein>
<keyword evidence="7" id="KW-1185">Reference proteome</keyword>
<comment type="caution">
    <text evidence="6">The sequence shown here is derived from an EMBL/GenBank/DDBJ whole genome shotgun (WGS) entry which is preliminary data.</text>
</comment>
<accession>A0ABQ0A003</accession>
<comment type="function">
    <text evidence="4">PPIases accelerate the folding of proteins. It catalyzes the cis-trans isomerization of proline imidic peptide bonds in oligopeptides.</text>
</comment>
<evidence type="ECO:0000256" key="4">
    <source>
        <dbReference type="RuleBase" id="RU363019"/>
    </source>
</evidence>